<evidence type="ECO:0000256" key="2">
    <source>
        <dbReference type="ARBA" id="ARBA00009695"/>
    </source>
</evidence>
<dbReference type="InterPro" id="IPR053924">
    <property type="entry name" value="RecX_HTH_2nd"/>
</dbReference>
<dbReference type="GO" id="GO:0005737">
    <property type="term" value="C:cytoplasm"/>
    <property type="evidence" value="ECO:0007669"/>
    <property type="project" value="UniProtKB-SubCell"/>
</dbReference>
<evidence type="ECO:0000313" key="11">
    <source>
        <dbReference type="Proteomes" id="UP000011704"/>
    </source>
</evidence>
<dbReference type="HOGENOM" id="CLU_066607_0_1_0"/>
<feature type="domain" description="RecX first three-helical" evidence="9">
    <location>
        <begin position="10"/>
        <end position="49"/>
    </location>
</feature>
<evidence type="ECO:0000259" key="8">
    <source>
        <dbReference type="Pfam" id="PF21981"/>
    </source>
</evidence>
<feature type="domain" description="RecX third three-helical" evidence="8">
    <location>
        <begin position="105"/>
        <end position="148"/>
    </location>
</feature>
<sequence length="157" mass="18740">MPDDDALKQARNRALRFLTYRDRTEREMRTYLLGKDFDAPTVDLVVDYLKRLGYLDDTRFALQWGRYRIETKRFGRFRLQQDLRLKGLADSIVGETLRQLYGEVDEKELAREAAESKLVKWKNLDKQKQRQRLAGFLQRKGFTSEIVFDTVERLIPY</sequence>
<dbReference type="PANTHER" id="PTHR33602">
    <property type="entry name" value="REGULATORY PROTEIN RECX FAMILY PROTEIN"/>
    <property type="match status" value="1"/>
</dbReference>
<dbReference type="RefSeq" id="WP_005011855.1">
    <property type="nucleotide sequence ID" value="NZ_HG422173.1"/>
</dbReference>
<dbReference type="GO" id="GO:0006282">
    <property type="term" value="P:regulation of DNA repair"/>
    <property type="evidence" value="ECO:0007669"/>
    <property type="project" value="UniProtKB-UniRule"/>
</dbReference>
<organism evidence="10 11">
    <name type="scientific">Nitrospina gracilis (strain 3/211)</name>
    <dbReference type="NCBI Taxonomy" id="1266370"/>
    <lineage>
        <taxon>Bacteria</taxon>
        <taxon>Pseudomonadati</taxon>
        <taxon>Nitrospinota/Tectimicrobiota group</taxon>
        <taxon>Nitrospinota</taxon>
        <taxon>Nitrospinia</taxon>
        <taxon>Nitrospinales</taxon>
        <taxon>Nitrospinaceae</taxon>
        <taxon>Nitrospina</taxon>
    </lineage>
</organism>
<comment type="subcellular location">
    <subcellularLocation>
        <location evidence="1 5">Cytoplasm</location>
    </subcellularLocation>
</comment>
<reference evidence="10 11" key="1">
    <citation type="journal article" date="2013" name="Front. Microbiol.">
        <title>The genome of Nitrospina gracilis illuminates the metabolism and evolution of the major marine nitrite oxidizer.</title>
        <authorList>
            <person name="Luecker S."/>
            <person name="Nowka B."/>
            <person name="Rattei T."/>
            <person name="Spieck E."/>
            <person name="and Daims H."/>
        </authorList>
    </citation>
    <scope>NUCLEOTIDE SEQUENCE [LARGE SCALE GENOMIC DNA]</scope>
    <source>
        <strain evidence="10 11">3/211</strain>
    </source>
</reference>
<dbReference type="OrthoDB" id="9813859at2"/>
<dbReference type="Pfam" id="PF02631">
    <property type="entry name" value="RecX_HTH2"/>
    <property type="match status" value="1"/>
</dbReference>
<dbReference type="Pfam" id="PF21982">
    <property type="entry name" value="RecX_HTH1"/>
    <property type="match status" value="1"/>
</dbReference>
<evidence type="ECO:0000259" key="9">
    <source>
        <dbReference type="Pfam" id="PF21982"/>
    </source>
</evidence>
<gene>
    <name evidence="5" type="primary">recX</name>
    <name evidence="10" type="ORF">NITGR_980077</name>
</gene>
<feature type="coiled-coil region" evidence="6">
    <location>
        <begin position="97"/>
        <end position="124"/>
    </location>
</feature>
<dbReference type="InterPro" id="IPR053926">
    <property type="entry name" value="RecX_HTH_1st"/>
</dbReference>
<dbReference type="Pfam" id="PF21981">
    <property type="entry name" value="RecX_HTH3"/>
    <property type="match status" value="1"/>
</dbReference>
<accession>M1Z400</accession>
<evidence type="ECO:0000256" key="1">
    <source>
        <dbReference type="ARBA" id="ARBA00004496"/>
    </source>
</evidence>
<comment type="similarity">
    <text evidence="2 5">Belongs to the RecX family.</text>
</comment>
<dbReference type="FunCoup" id="M1Z400">
    <property type="interactions" value="55"/>
</dbReference>
<evidence type="ECO:0000256" key="3">
    <source>
        <dbReference type="ARBA" id="ARBA00018111"/>
    </source>
</evidence>
<protein>
    <recommendedName>
        <fullName evidence="3 5">Regulatory protein RecX</fullName>
    </recommendedName>
</protein>
<dbReference type="InterPro" id="IPR053925">
    <property type="entry name" value="RecX_HTH_3rd"/>
</dbReference>
<dbReference type="AlphaFoldDB" id="M1Z400"/>
<dbReference type="EMBL" id="CAQJ01000108">
    <property type="protein sequence ID" value="CCQ92202.1"/>
    <property type="molecule type" value="Genomic_DNA"/>
</dbReference>
<feature type="domain" description="RecX second three-helical" evidence="7">
    <location>
        <begin position="56"/>
        <end position="97"/>
    </location>
</feature>
<keyword evidence="4 5" id="KW-0963">Cytoplasm</keyword>
<dbReference type="Proteomes" id="UP000011704">
    <property type="component" value="Unassembled WGS sequence"/>
</dbReference>
<dbReference type="Gene3D" id="1.10.10.10">
    <property type="entry name" value="Winged helix-like DNA-binding domain superfamily/Winged helix DNA-binding domain"/>
    <property type="match status" value="3"/>
</dbReference>
<comment type="function">
    <text evidence="5">Modulates RecA activity.</text>
</comment>
<dbReference type="HAMAP" id="MF_01114">
    <property type="entry name" value="RecX"/>
    <property type="match status" value="1"/>
</dbReference>
<evidence type="ECO:0000256" key="5">
    <source>
        <dbReference type="HAMAP-Rule" id="MF_01114"/>
    </source>
</evidence>
<dbReference type="InterPro" id="IPR036388">
    <property type="entry name" value="WH-like_DNA-bd_sf"/>
</dbReference>
<dbReference type="STRING" id="1266370.NITGR_980077"/>
<name>M1Z400_NITG3</name>
<comment type="caution">
    <text evidence="10">The sequence shown here is derived from an EMBL/GenBank/DDBJ whole genome shotgun (WGS) entry which is preliminary data.</text>
</comment>
<keyword evidence="6" id="KW-0175">Coiled coil</keyword>
<dbReference type="InParanoid" id="M1Z400"/>
<evidence type="ECO:0000256" key="6">
    <source>
        <dbReference type="SAM" id="Coils"/>
    </source>
</evidence>
<dbReference type="PANTHER" id="PTHR33602:SF1">
    <property type="entry name" value="REGULATORY PROTEIN RECX FAMILY PROTEIN"/>
    <property type="match status" value="1"/>
</dbReference>
<dbReference type="InterPro" id="IPR003783">
    <property type="entry name" value="Regulatory_RecX"/>
</dbReference>
<evidence type="ECO:0000259" key="7">
    <source>
        <dbReference type="Pfam" id="PF02631"/>
    </source>
</evidence>
<proteinExistence type="inferred from homology"/>
<evidence type="ECO:0000256" key="4">
    <source>
        <dbReference type="ARBA" id="ARBA00022490"/>
    </source>
</evidence>
<evidence type="ECO:0000313" key="10">
    <source>
        <dbReference type="EMBL" id="CCQ92202.1"/>
    </source>
</evidence>
<keyword evidence="11" id="KW-1185">Reference proteome</keyword>